<feature type="transmembrane region" description="Helical" evidence="7">
    <location>
        <begin position="385"/>
        <end position="404"/>
    </location>
</feature>
<comment type="similarity">
    <text evidence="2">Belongs to the major facilitator superfamily.</text>
</comment>
<organism evidence="9 10">
    <name type="scientific">Megalurothrips usitatus</name>
    <name type="common">bean blossom thrips</name>
    <dbReference type="NCBI Taxonomy" id="439358"/>
    <lineage>
        <taxon>Eukaryota</taxon>
        <taxon>Metazoa</taxon>
        <taxon>Ecdysozoa</taxon>
        <taxon>Arthropoda</taxon>
        <taxon>Hexapoda</taxon>
        <taxon>Insecta</taxon>
        <taxon>Pterygota</taxon>
        <taxon>Neoptera</taxon>
        <taxon>Paraneoptera</taxon>
        <taxon>Thysanoptera</taxon>
        <taxon>Terebrantia</taxon>
        <taxon>Thripoidea</taxon>
        <taxon>Thripidae</taxon>
        <taxon>Megalurothrips</taxon>
    </lineage>
</organism>
<feature type="domain" description="Major facilitator superfamily (MFS) profile" evidence="8">
    <location>
        <begin position="1"/>
        <end position="497"/>
    </location>
</feature>
<feature type="transmembrane region" description="Helical" evidence="7">
    <location>
        <begin position="472"/>
        <end position="492"/>
    </location>
</feature>
<feature type="transmembrane region" description="Helical" evidence="7">
    <location>
        <begin position="12"/>
        <end position="36"/>
    </location>
</feature>
<dbReference type="InterPro" id="IPR005828">
    <property type="entry name" value="MFS_sugar_transport-like"/>
</dbReference>
<sequence length="500" mass="52375">MMPAVTGVGRFHWMLAAATGMCSASVVVEIITPSYLLSPAAWATCDLRMDAGDRSLLGAIVFIGMLVGTHSWGVAADSWGRVPLLRFTLLADAAVAAVSSLLPDKRLFLAARFFNGFLAAAPTSTGMAYLGEFHAEASRAKAIIILGLFPGGATLVVAGLAYLILPMQLSWTLPWLDTPRRAPRPWRLFVLLNALTPLLTGLAFVWLPESPRFLLSAGRAERALDSLRTVYALNKVRALVTPVGQVTPTTPRGAQRLLAIWSQTVPLFRREHLRNTLLLCTVMFAVICGANGVLVWLPEIFGRMATFASLHPGQEASACEAILGLQQIAANASSASAAAGTLQTAQDCGGVLQDAMFINTGIIGVSNVLVGLLGVMVVNLIGKRNLLVGSLVVAGVCGGLMTQLRSPAALLALACGLVSLSTTCISGVVAVAVENYPTVLRATAVSLCILAGRAGSMTGSLLFGVLLETQCVAAFLSLGSLLAACGVLSLLLPRRGLYAR</sequence>
<name>A0AAV7XW16_9NEOP</name>
<keyword evidence="3" id="KW-0813">Transport</keyword>
<evidence type="ECO:0000259" key="8">
    <source>
        <dbReference type="PROSITE" id="PS50850"/>
    </source>
</evidence>
<dbReference type="InterPro" id="IPR036259">
    <property type="entry name" value="MFS_trans_sf"/>
</dbReference>
<dbReference type="InterPro" id="IPR020846">
    <property type="entry name" value="MFS_dom"/>
</dbReference>
<dbReference type="PROSITE" id="PS50850">
    <property type="entry name" value="MFS"/>
    <property type="match status" value="1"/>
</dbReference>
<evidence type="ECO:0000256" key="7">
    <source>
        <dbReference type="SAM" id="Phobius"/>
    </source>
</evidence>
<dbReference type="Proteomes" id="UP001075354">
    <property type="component" value="Chromosome 2"/>
</dbReference>
<keyword evidence="6 7" id="KW-0472">Membrane</keyword>
<evidence type="ECO:0000256" key="5">
    <source>
        <dbReference type="ARBA" id="ARBA00022989"/>
    </source>
</evidence>
<dbReference type="EMBL" id="JAPTSV010000002">
    <property type="protein sequence ID" value="KAJ1530410.1"/>
    <property type="molecule type" value="Genomic_DNA"/>
</dbReference>
<dbReference type="GO" id="GO:0016020">
    <property type="term" value="C:membrane"/>
    <property type="evidence" value="ECO:0007669"/>
    <property type="project" value="UniProtKB-SubCell"/>
</dbReference>
<feature type="transmembrane region" description="Helical" evidence="7">
    <location>
        <begin position="56"/>
        <end position="76"/>
    </location>
</feature>
<feature type="transmembrane region" description="Helical" evidence="7">
    <location>
        <begin position="410"/>
        <end position="433"/>
    </location>
</feature>
<evidence type="ECO:0000256" key="4">
    <source>
        <dbReference type="ARBA" id="ARBA00022692"/>
    </source>
</evidence>
<comment type="subcellular location">
    <subcellularLocation>
        <location evidence="1">Membrane</location>
        <topology evidence="1">Multi-pass membrane protein</topology>
    </subcellularLocation>
</comment>
<feature type="transmembrane region" description="Helical" evidence="7">
    <location>
        <begin position="356"/>
        <end position="378"/>
    </location>
</feature>
<protein>
    <recommendedName>
        <fullName evidence="8">Major facilitator superfamily (MFS) profile domain-containing protein</fullName>
    </recommendedName>
</protein>
<dbReference type="SUPFAM" id="SSF103473">
    <property type="entry name" value="MFS general substrate transporter"/>
    <property type="match status" value="1"/>
</dbReference>
<keyword evidence="5 7" id="KW-1133">Transmembrane helix</keyword>
<evidence type="ECO:0000256" key="3">
    <source>
        <dbReference type="ARBA" id="ARBA00022448"/>
    </source>
</evidence>
<dbReference type="GO" id="GO:0022857">
    <property type="term" value="F:transmembrane transporter activity"/>
    <property type="evidence" value="ECO:0007669"/>
    <property type="project" value="InterPro"/>
</dbReference>
<gene>
    <name evidence="9" type="ORF">ONE63_005318</name>
</gene>
<feature type="transmembrane region" description="Helical" evidence="7">
    <location>
        <begin position="445"/>
        <end position="466"/>
    </location>
</feature>
<dbReference type="Pfam" id="PF00083">
    <property type="entry name" value="Sugar_tr"/>
    <property type="match status" value="1"/>
</dbReference>
<feature type="transmembrane region" description="Helical" evidence="7">
    <location>
        <begin position="277"/>
        <end position="297"/>
    </location>
</feature>
<feature type="transmembrane region" description="Helical" evidence="7">
    <location>
        <begin position="142"/>
        <end position="165"/>
    </location>
</feature>
<evidence type="ECO:0000256" key="2">
    <source>
        <dbReference type="ARBA" id="ARBA00008335"/>
    </source>
</evidence>
<evidence type="ECO:0000313" key="10">
    <source>
        <dbReference type="Proteomes" id="UP001075354"/>
    </source>
</evidence>
<evidence type="ECO:0000313" key="9">
    <source>
        <dbReference type="EMBL" id="KAJ1530410.1"/>
    </source>
</evidence>
<accession>A0AAV7XW16</accession>
<evidence type="ECO:0000256" key="1">
    <source>
        <dbReference type="ARBA" id="ARBA00004141"/>
    </source>
</evidence>
<keyword evidence="10" id="KW-1185">Reference proteome</keyword>
<dbReference type="AlphaFoldDB" id="A0AAV7XW16"/>
<evidence type="ECO:0000256" key="6">
    <source>
        <dbReference type="ARBA" id="ARBA00023136"/>
    </source>
</evidence>
<keyword evidence="4 7" id="KW-0812">Transmembrane</keyword>
<dbReference type="PANTHER" id="PTHR23511:SF35">
    <property type="entry name" value="MAJOR FACILITATOR SUPERFAMILY (MFS) PROFILE DOMAIN-CONTAINING PROTEIN"/>
    <property type="match status" value="1"/>
</dbReference>
<dbReference type="PANTHER" id="PTHR23511">
    <property type="entry name" value="SYNAPTIC VESICLE GLYCOPROTEIN 2"/>
    <property type="match status" value="1"/>
</dbReference>
<proteinExistence type="inferred from homology"/>
<reference evidence="9" key="1">
    <citation type="submission" date="2022-12" db="EMBL/GenBank/DDBJ databases">
        <title>Chromosome-level genome assembly of the bean flower thrips Megalurothrips usitatus.</title>
        <authorList>
            <person name="Ma L."/>
            <person name="Liu Q."/>
            <person name="Li H."/>
            <person name="Cai W."/>
        </authorList>
    </citation>
    <scope>NUCLEOTIDE SEQUENCE</scope>
    <source>
        <strain evidence="9">Cailab_2022a</strain>
    </source>
</reference>
<comment type="caution">
    <text evidence="9">The sequence shown here is derived from an EMBL/GenBank/DDBJ whole genome shotgun (WGS) entry which is preliminary data.</text>
</comment>
<feature type="transmembrane region" description="Helical" evidence="7">
    <location>
        <begin position="108"/>
        <end position="130"/>
    </location>
</feature>
<dbReference type="Gene3D" id="1.20.1250.20">
    <property type="entry name" value="MFS general substrate transporter like domains"/>
    <property type="match status" value="1"/>
</dbReference>
<feature type="transmembrane region" description="Helical" evidence="7">
    <location>
        <begin position="185"/>
        <end position="207"/>
    </location>
</feature>